<reference evidence="2" key="1">
    <citation type="submission" date="2020-08" db="EMBL/GenBank/DDBJ databases">
        <title>Genome public.</title>
        <authorList>
            <person name="Liu C."/>
            <person name="Sun Q."/>
        </authorList>
    </citation>
    <scope>NUCLEOTIDE SEQUENCE</scope>
    <source>
        <strain evidence="2">BX22</strain>
    </source>
</reference>
<keyword evidence="1" id="KW-0732">Signal</keyword>
<evidence type="ECO:0000313" key="3">
    <source>
        <dbReference type="Proteomes" id="UP000637359"/>
    </source>
</evidence>
<evidence type="ECO:0000313" key="2">
    <source>
        <dbReference type="EMBL" id="MBC5636820.1"/>
    </source>
</evidence>
<dbReference type="EMBL" id="JACOOL010000005">
    <property type="protein sequence ID" value="MBC5636820.1"/>
    <property type="molecule type" value="Genomic_DNA"/>
</dbReference>
<organism evidence="2 3">
    <name type="scientific">Ornithinibacillus hominis</name>
    <dbReference type="NCBI Taxonomy" id="2763055"/>
    <lineage>
        <taxon>Bacteria</taxon>
        <taxon>Bacillati</taxon>
        <taxon>Bacillota</taxon>
        <taxon>Bacilli</taxon>
        <taxon>Bacillales</taxon>
        <taxon>Bacillaceae</taxon>
        <taxon>Ornithinibacillus</taxon>
    </lineage>
</organism>
<comment type="caution">
    <text evidence="2">The sequence shown here is derived from an EMBL/GenBank/DDBJ whole genome shotgun (WGS) entry which is preliminary data.</text>
</comment>
<evidence type="ECO:0000256" key="1">
    <source>
        <dbReference type="SAM" id="SignalP"/>
    </source>
</evidence>
<gene>
    <name evidence="2" type="ORF">H8S33_08325</name>
</gene>
<feature type="chain" id="PRO_5039697865" evidence="1">
    <location>
        <begin position="21"/>
        <end position="112"/>
    </location>
</feature>
<name>A0A923L5M4_9BACI</name>
<sequence length="112" mass="12835">MKKLMMIMLSVTIFSLGITAFHTPLEAISTKELEPSYAKWGRLAMQKVKEKYPDANIVDYLHVGKKRGIENSTETFKLWLEAPTNEFGVFIDITFNNNTEEIVDISFREVSS</sequence>
<proteinExistence type="predicted"/>
<dbReference type="AlphaFoldDB" id="A0A923L5M4"/>
<accession>A0A923L5M4</accession>
<dbReference type="Gene3D" id="3.10.450.390">
    <property type="entry name" value="Protein of unknown function DUF3889"/>
    <property type="match status" value="1"/>
</dbReference>
<dbReference type="InterPro" id="IPR024987">
    <property type="entry name" value="DUF3889"/>
</dbReference>
<dbReference type="Pfam" id="PF13028">
    <property type="entry name" value="DUF3889"/>
    <property type="match status" value="1"/>
</dbReference>
<dbReference type="Proteomes" id="UP000637359">
    <property type="component" value="Unassembled WGS sequence"/>
</dbReference>
<keyword evidence="3" id="KW-1185">Reference proteome</keyword>
<protein>
    <submittedName>
        <fullName evidence="2">YqzG/YhdC family protein</fullName>
    </submittedName>
</protein>
<feature type="signal peptide" evidence="1">
    <location>
        <begin position="1"/>
        <end position="20"/>
    </location>
</feature>
<dbReference type="RefSeq" id="WP_186869535.1">
    <property type="nucleotide sequence ID" value="NZ_JACOOL010000005.1"/>
</dbReference>